<name>A0A100VVT5_9MYCO</name>
<dbReference type="EMBL" id="BCSX01000013">
    <property type="protein sequence ID" value="GAS86952.1"/>
    <property type="molecule type" value="Genomic_DNA"/>
</dbReference>
<feature type="non-terminal residue" evidence="1">
    <location>
        <position position="1"/>
    </location>
</feature>
<dbReference type="AlphaFoldDB" id="A0A100VVT5"/>
<organism evidence="1 2">
    <name type="scientific">Mycolicibacterium brisbanense</name>
    <dbReference type="NCBI Taxonomy" id="146020"/>
    <lineage>
        <taxon>Bacteria</taxon>
        <taxon>Bacillati</taxon>
        <taxon>Actinomycetota</taxon>
        <taxon>Actinomycetes</taxon>
        <taxon>Mycobacteriales</taxon>
        <taxon>Mycobacteriaceae</taxon>
        <taxon>Mycolicibacterium</taxon>
    </lineage>
</organism>
<accession>A0A100VVT5</accession>
<reference evidence="2" key="2">
    <citation type="submission" date="2016-02" db="EMBL/GenBank/DDBJ databases">
        <title>Draft genome sequence of five rapidly growing Mycobacterium species.</title>
        <authorList>
            <person name="Katahira K."/>
            <person name="Gotou Y."/>
            <person name="Iida K."/>
            <person name="Ogura Y."/>
            <person name="Hayashi T."/>
        </authorList>
    </citation>
    <scope>NUCLEOTIDE SEQUENCE [LARGE SCALE GENOMIC DNA]</scope>
    <source>
        <strain evidence="2">JCM15654</strain>
    </source>
</reference>
<dbReference type="RefSeq" id="WP_206779456.1">
    <property type="nucleotide sequence ID" value="NZ_BCSX01000013.1"/>
</dbReference>
<reference evidence="2" key="1">
    <citation type="journal article" date="2016" name="Genome Announc.">
        <title>Draft Genome Sequences of Five Rapidly Growing Mycobacterium Species, M. thermoresistibile, M. fortuitum subsp. acetamidolyticum, M. canariasense, M. brisbanense, and M. novocastrense.</title>
        <authorList>
            <person name="Katahira K."/>
            <person name="Ogura Y."/>
            <person name="Gotoh Y."/>
            <person name="Hayashi T."/>
        </authorList>
    </citation>
    <scope>NUCLEOTIDE SEQUENCE [LARGE SCALE GENOMIC DNA]</scope>
    <source>
        <strain evidence="2">JCM15654</strain>
    </source>
</reference>
<evidence type="ECO:0000313" key="1">
    <source>
        <dbReference type="EMBL" id="GAS86952.1"/>
    </source>
</evidence>
<keyword evidence="2" id="KW-1185">Reference proteome</keyword>
<comment type="caution">
    <text evidence="1">The sequence shown here is derived from an EMBL/GenBank/DDBJ whole genome shotgun (WGS) entry which is preliminary data.</text>
</comment>
<protein>
    <submittedName>
        <fullName evidence="1">Poly [ADP-ribose] polymerase 1</fullName>
    </submittedName>
</protein>
<dbReference type="Proteomes" id="UP000069620">
    <property type="component" value="Unassembled WGS sequence"/>
</dbReference>
<sequence>NAAYDQPCVSSSLLGPTSGHRTLKQAGLNHGEHATDAYEWKVSITNYDGEPVDPQSYDFVVRYTHADLRRLNPWLAYIQTVLKIDEVEQAGESWGDE</sequence>
<proteinExistence type="predicted"/>
<evidence type="ECO:0000313" key="2">
    <source>
        <dbReference type="Proteomes" id="UP000069620"/>
    </source>
</evidence>
<gene>
    <name evidence="1" type="ORF">RMCB_1048</name>
</gene>